<evidence type="ECO:0000256" key="1">
    <source>
        <dbReference type="ARBA" id="ARBA00011073"/>
    </source>
</evidence>
<evidence type="ECO:0000259" key="8">
    <source>
        <dbReference type="Pfam" id="PF18962"/>
    </source>
</evidence>
<dbReference type="NCBIfam" id="TIGR04183">
    <property type="entry name" value="Por_Secre_tail"/>
    <property type="match status" value="1"/>
</dbReference>
<evidence type="ECO:0000313" key="10">
    <source>
        <dbReference type="Proteomes" id="UP000316008"/>
    </source>
</evidence>
<comment type="similarity">
    <text evidence="1 6">Belongs to the peptidase S8 family.</text>
</comment>
<comment type="caution">
    <text evidence="9">The sequence shown here is derived from an EMBL/GenBank/DDBJ whole genome shotgun (WGS) entry which is preliminary data.</text>
</comment>
<dbReference type="PRINTS" id="PR00723">
    <property type="entry name" value="SUBTILISIN"/>
</dbReference>
<dbReference type="InterPro" id="IPR026444">
    <property type="entry name" value="Secre_tail"/>
</dbReference>
<organism evidence="9 10">
    <name type="scientific">Fluviicola chungangensis</name>
    <dbReference type="NCBI Taxonomy" id="2597671"/>
    <lineage>
        <taxon>Bacteria</taxon>
        <taxon>Pseudomonadati</taxon>
        <taxon>Bacteroidota</taxon>
        <taxon>Flavobacteriia</taxon>
        <taxon>Flavobacteriales</taxon>
        <taxon>Crocinitomicaceae</taxon>
        <taxon>Fluviicola</taxon>
    </lineage>
</organism>
<dbReference type="InterPro" id="IPR050131">
    <property type="entry name" value="Peptidase_S8_subtilisin-like"/>
</dbReference>
<feature type="domain" description="Peptidase S8/S53" evidence="7">
    <location>
        <begin position="160"/>
        <end position="426"/>
    </location>
</feature>
<gene>
    <name evidence="9" type="ORF">FO442_04095</name>
</gene>
<evidence type="ECO:0000256" key="6">
    <source>
        <dbReference type="PROSITE-ProRule" id="PRU01240"/>
    </source>
</evidence>
<dbReference type="InterPro" id="IPR000209">
    <property type="entry name" value="Peptidase_S8/S53_dom"/>
</dbReference>
<dbReference type="Pfam" id="PF00082">
    <property type="entry name" value="Peptidase_S8"/>
    <property type="match status" value="1"/>
</dbReference>
<dbReference type="PROSITE" id="PS51892">
    <property type="entry name" value="SUBTILASE"/>
    <property type="match status" value="1"/>
</dbReference>
<dbReference type="Gene3D" id="3.40.50.200">
    <property type="entry name" value="Peptidase S8/S53 domain"/>
    <property type="match status" value="1"/>
</dbReference>
<dbReference type="Proteomes" id="UP000316008">
    <property type="component" value="Unassembled WGS sequence"/>
</dbReference>
<keyword evidence="4" id="KW-0378">Hydrolase</keyword>
<dbReference type="EMBL" id="VLPL01000002">
    <property type="protein sequence ID" value="TSJ46347.1"/>
    <property type="molecule type" value="Genomic_DNA"/>
</dbReference>
<keyword evidence="2" id="KW-0645">Protease</keyword>
<dbReference type="InterPro" id="IPR023828">
    <property type="entry name" value="Peptidase_S8_Ser-AS"/>
</dbReference>
<proteinExistence type="inferred from homology"/>
<dbReference type="SUPFAM" id="SSF52743">
    <property type="entry name" value="Subtilisin-like"/>
    <property type="match status" value="1"/>
</dbReference>
<evidence type="ECO:0000256" key="2">
    <source>
        <dbReference type="ARBA" id="ARBA00022670"/>
    </source>
</evidence>
<dbReference type="OrthoDB" id="9798386at2"/>
<accession>A0A556N2D3</accession>
<dbReference type="AlphaFoldDB" id="A0A556N2D3"/>
<sequence>MKFCLLTVLSFSIGLTVAQNNADRILHVKLQDGTAVYVRDGKLVSEFGKLPDLSQFGYWEPFYNIPSEQLQRYYLQAKQNLKKNLSDPNTIFEFHVKPGVTLESARKAIQENTYALNYVSIPPKLSTPAVPNLEPAQLYLFDQDPGMHVQEFWNAYSIYGAGVKVCDVEYIFNSDHADLPPVIIVGPQPEDPGYGPNHGTAVLGEIASLNDGIGTTGIAYQSQLYFSGAYINQTYYLEEALINTLSELDPGDVVLIEQQIGGPNQNQDYVPVEWYEPFYDAIQLISGNGLIVVEAAGNGNQNLDDPIFSMDNNGHYPFLQENWSEAIMVGAGAVGINDAPRSRLWFSNYGSRIDLQGNGEGVVTTGYGSAYGADGPNKFYSDDFGGTSGASPIVVGAVTLLQSLYRNFTGNTLTRDEIRDLLVSTGKPQVAGVLFPVTEKIGPLPNIFAAGNYLTDHLGIDAYNKNAFSVFPNPTNGSFSIYVPNEMVKEFNLRDLSGKEIEINEVKTDTGFEVENIHLQAGVYYLSVIYKDGTVVTKPVQVLD</sequence>
<reference evidence="9 10" key="1">
    <citation type="submission" date="2019-07" db="EMBL/GenBank/DDBJ databases">
        <authorList>
            <person name="Huq M.A."/>
        </authorList>
    </citation>
    <scope>NUCLEOTIDE SEQUENCE [LARGE SCALE GENOMIC DNA]</scope>
    <source>
        <strain evidence="9 10">MAH-3</strain>
    </source>
</reference>
<evidence type="ECO:0000256" key="5">
    <source>
        <dbReference type="ARBA" id="ARBA00022825"/>
    </source>
</evidence>
<name>A0A556N2D3_9FLAO</name>
<dbReference type="GO" id="GO:0004252">
    <property type="term" value="F:serine-type endopeptidase activity"/>
    <property type="evidence" value="ECO:0007669"/>
    <property type="project" value="InterPro"/>
</dbReference>
<feature type="domain" description="Secretion system C-terminal sorting" evidence="8">
    <location>
        <begin position="470"/>
        <end position="538"/>
    </location>
</feature>
<dbReference type="InterPro" id="IPR015500">
    <property type="entry name" value="Peptidase_S8_subtilisin-rel"/>
</dbReference>
<dbReference type="PROSITE" id="PS00138">
    <property type="entry name" value="SUBTILASE_SER"/>
    <property type="match status" value="1"/>
</dbReference>
<keyword evidence="5" id="KW-0720">Serine protease</keyword>
<dbReference type="PANTHER" id="PTHR43806:SF11">
    <property type="entry name" value="CEREVISIN-RELATED"/>
    <property type="match status" value="1"/>
</dbReference>
<keyword evidence="3" id="KW-0732">Signal</keyword>
<evidence type="ECO:0000313" key="9">
    <source>
        <dbReference type="EMBL" id="TSJ46347.1"/>
    </source>
</evidence>
<protein>
    <submittedName>
        <fullName evidence="9">S8 family serine peptidase</fullName>
    </submittedName>
</protein>
<keyword evidence="10" id="KW-1185">Reference proteome</keyword>
<dbReference type="PANTHER" id="PTHR43806">
    <property type="entry name" value="PEPTIDASE S8"/>
    <property type="match status" value="1"/>
</dbReference>
<evidence type="ECO:0000256" key="3">
    <source>
        <dbReference type="ARBA" id="ARBA00022729"/>
    </source>
</evidence>
<comment type="caution">
    <text evidence="6">Lacks conserved residue(s) required for the propagation of feature annotation.</text>
</comment>
<evidence type="ECO:0000259" key="7">
    <source>
        <dbReference type="Pfam" id="PF00082"/>
    </source>
</evidence>
<evidence type="ECO:0000256" key="4">
    <source>
        <dbReference type="ARBA" id="ARBA00022801"/>
    </source>
</evidence>
<dbReference type="RefSeq" id="WP_144331884.1">
    <property type="nucleotide sequence ID" value="NZ_VLPL01000002.1"/>
</dbReference>
<dbReference type="GO" id="GO:0006508">
    <property type="term" value="P:proteolysis"/>
    <property type="evidence" value="ECO:0007669"/>
    <property type="project" value="UniProtKB-KW"/>
</dbReference>
<dbReference type="Pfam" id="PF18962">
    <property type="entry name" value="Por_Secre_tail"/>
    <property type="match status" value="1"/>
</dbReference>
<dbReference type="InterPro" id="IPR036852">
    <property type="entry name" value="Peptidase_S8/S53_dom_sf"/>
</dbReference>